<proteinExistence type="predicted"/>
<organism evidence="1 2">
    <name type="scientific">Leptospira wolffii</name>
    <dbReference type="NCBI Taxonomy" id="409998"/>
    <lineage>
        <taxon>Bacteria</taxon>
        <taxon>Pseudomonadati</taxon>
        <taxon>Spirochaetota</taxon>
        <taxon>Spirochaetia</taxon>
        <taxon>Leptospirales</taxon>
        <taxon>Leptospiraceae</taxon>
        <taxon>Leptospira</taxon>
    </lineage>
</organism>
<name>A0A2M9ZD63_9LEPT</name>
<dbReference type="RefSeq" id="WP_100758519.1">
    <property type="nucleotide sequence ID" value="NZ_NPDT01000002.1"/>
</dbReference>
<dbReference type="Proteomes" id="UP000231912">
    <property type="component" value="Unassembled WGS sequence"/>
</dbReference>
<dbReference type="EMBL" id="NPDT01000002">
    <property type="protein sequence ID" value="PJZ66292.1"/>
    <property type="molecule type" value="Genomic_DNA"/>
</dbReference>
<gene>
    <name evidence="1" type="ORF">CH371_08410</name>
</gene>
<sequence length="1954" mass="229660">MIKISCKYSFSFSRWVRIIGLLAVLLFNSGLFSQSKNYFDDLTSERKPILGSEKEDKYAFRFPPFASVESWGPHFSVQTLALFSYTNYPRFKEVSFFPLYNRLWAKESDSYRHYLVPFFYSQRIEEASGVSGFQLSLLHYRQYRTGANFSEESVRFPSFLPLFGGENSVLNGQETTFRYAVPFLFFQKRSPETNWTQFLLFHSGKDQDSSYGAIFPFLFWGSGNNRRHLSFFPLWYYDSNDSSREGSFLTPLFGQVWKDRVTVDSTEEERFSYFLPYFRNSIRENGELKRYRSFIPVLFYRKFEKDAGTNTNLLVLGGWNSDAKGDYKSSYFFPFLFHEKGEKFVLFPAYFDLGKEKFGILPAPFYYYRTATSSQFYILNTYYSKDWKESTFLFFPLFYRNVKLYERTTVAPLFYRNRTEDRAVTYFLNSYWETEKNGNWSFLFFPLFAHSQKGDGYTNFGPIWYRDTEGKSSRTLFVNTYLSWNKEGEFDRGIFFPLLYYKSKEYFHIFPVYFDTSREKFGLFPFPFYHYDDSYRTRTYALNMLYSSDKNGDWSFLFFPLFYRSHTGSENTTFAPAFYRNSDGLSSRNYILNSYWSYNKSGELDRAIFFPLLFYKSNDYFSLLPFLIKGNRTENEYTLLPALLTYWDEDRLWIANTYLKKDSKSGDYRRVTIFPFWSYTRNEEERSYLLFPLFYRTINSSETKTVAPLYYSYHSSEKDYSLYFLYETFESKKESTRRVYPFYFSGSDDVGSYWNFLGLAGRGFGKEGDAEYSYAFPLYFYKKDSYRLFIPFFFRLGYDEKHYRHFGIFHYWNRSPEKDNTWIWPLLWFSNVDKVRKEDFTTWFPLYWNWNTPRSKGDILLPFYLNYEEADKSLQLVLAYSYSQSLGNFGGSAGVGSNDKEYFIDTDLGVFYNLFSISKRTAIPKDQLLWWRENHPEEQAVKETPVPAVSSGAKQEEKVGINRYHRLLRENVRSFWGVSALFGIFSYEEGDDRRHLRLLPLSWFSWSKTSDNKVYAAPFFFYSRIADESYLLVFPFYGRQSQAEDYLESYLLLGFLRSKQGETRDYSVLWPLTRLYYSPDSWGFRFFPLVSHEETKTGTRTLSLLYYRNLNSEGSVTSSSFHSIALPLIHYNYETTTTDEGTWKKGTDMFLPFYLRNSTVTKTASGEFSYGEVYTPLSRYKHANRLDGTSSSEFISPLYYFSRERKAGQSEEEAQRLDFLPIPWAFWQRDSVSSKFFLLGYYSERTEVSNYTTFLGLVSSSDTRTGTHIESSFRMFPFYFYGKETDGNKILSQYSTVPILFSWSREKDKRSLNILGFLNSVSSDSEDSFAFLPFFYKISQTENSPQGITESRTLYTPLAKYESRKESNGTSVTSFLSPFYYSYRFLRGGEPEENATKLDFYLIPGLYWERSPKESTFFLLGFYRERTEYSGETSFLGLISSYDFHVGTRTKESFQVVPFYFSSSEKEGEKELRSSRTIPILYHSSREGESSSWNVLGLLNGTKSETEESFALYPFVSITDTKSKNFQTRTVWGTPFYYDKTEYVGGNSNSLSVNPLGVFTRSNHNSYQTDTAFWFLPIPTLYYEKSVSPLGIVDRELSFLELITYKSREDTKEGKVDKTEFSAFLFASGKSETYPTQSGFRSESQYYIFPLFWLGRESFANQSKTHLNFLIFADYSSDSVTKSSRLILGPFFHFAEANSRTFGIFPLAFWQNDTNSNSWGVLPLVFRKKEVDYSFWFALGVYGYSDSEENRWGFAGLVDTSYESKRKRRNLNLFLGLIHTELEESRTQVAILGGVLGGYEGRPDYSDANFLWLRYRSSPGDTLANFLPVYYYHRDADGTAALVPPILGYFSSEKDGRFDMLGLGLLYYRNQRISKEEDLMLVGPGLFYYKQTPTAMGLHSMGILALPVMGGLLWDWEYETRTSYSRYSILNILYSRTTRKDGTQFSRILGFKIE</sequence>
<evidence type="ECO:0000313" key="1">
    <source>
        <dbReference type="EMBL" id="PJZ66292.1"/>
    </source>
</evidence>
<dbReference type="NCBIfam" id="NF047486">
    <property type="entry name" value="LA_1737_Cterm"/>
    <property type="match status" value="1"/>
</dbReference>
<evidence type="ECO:0000313" key="2">
    <source>
        <dbReference type="Proteomes" id="UP000231912"/>
    </source>
</evidence>
<accession>A0A2M9ZD63</accession>
<comment type="caution">
    <text evidence="1">The sequence shown here is derived from an EMBL/GenBank/DDBJ whole genome shotgun (WGS) entry which is preliminary data.</text>
</comment>
<reference evidence="1 2" key="1">
    <citation type="submission" date="2017-07" db="EMBL/GenBank/DDBJ databases">
        <title>Leptospira spp. isolated from tropical soils.</title>
        <authorList>
            <person name="Thibeaux R."/>
            <person name="Iraola G."/>
            <person name="Ferres I."/>
            <person name="Bierque E."/>
            <person name="Girault D."/>
            <person name="Soupe-Gilbert M.-E."/>
            <person name="Picardeau M."/>
            <person name="Goarant C."/>
        </authorList>
    </citation>
    <scope>NUCLEOTIDE SEQUENCE [LARGE SCALE GENOMIC DNA]</scope>
    <source>
        <strain evidence="1 2">FH2-C-A2</strain>
    </source>
</reference>
<protein>
    <submittedName>
        <fullName evidence="1">Uncharacterized protein</fullName>
    </submittedName>
</protein>